<protein>
    <recommendedName>
        <fullName evidence="5">Trimethylamine methyltransferase</fullName>
    </recommendedName>
</protein>
<dbReference type="InterPro" id="IPR010426">
    <property type="entry name" value="MTTB_MeTrfase"/>
</dbReference>
<evidence type="ECO:0008006" key="5">
    <source>
        <dbReference type="Google" id="ProtNLM"/>
    </source>
</evidence>
<dbReference type="InterPro" id="IPR038601">
    <property type="entry name" value="MttB-like_sf"/>
</dbReference>
<sequence>MATKGIRGGQLKLLSEDNVKRIHHATLDVLNDVGIRLPHRQALELWADHGARVDFDHEVVHIPEHVLSKALALAPRRVTLYGKTPEWDVVFDAMGTVYTMGGAGALWVLDLETGQRRPSTMRDLEELTRLQDALENMHIAHFLVLPQTSP</sequence>
<evidence type="ECO:0000313" key="4">
    <source>
        <dbReference type="EMBL" id="GAI34789.1"/>
    </source>
</evidence>
<proteinExistence type="inferred from homology"/>
<comment type="similarity">
    <text evidence="1">Belongs to the trimethylamine methyltransferase family.</text>
</comment>
<accession>X1PV78</accession>
<dbReference type="GO" id="GO:0008168">
    <property type="term" value="F:methyltransferase activity"/>
    <property type="evidence" value="ECO:0007669"/>
    <property type="project" value="UniProtKB-KW"/>
</dbReference>
<dbReference type="Pfam" id="PF06253">
    <property type="entry name" value="MTTB"/>
    <property type="match status" value="1"/>
</dbReference>
<evidence type="ECO:0000256" key="1">
    <source>
        <dbReference type="ARBA" id="ARBA00007137"/>
    </source>
</evidence>
<evidence type="ECO:0000256" key="3">
    <source>
        <dbReference type="ARBA" id="ARBA00022679"/>
    </source>
</evidence>
<keyword evidence="2" id="KW-0489">Methyltransferase</keyword>
<evidence type="ECO:0000256" key="2">
    <source>
        <dbReference type="ARBA" id="ARBA00022603"/>
    </source>
</evidence>
<dbReference type="AlphaFoldDB" id="X1PV78"/>
<dbReference type="GO" id="GO:0032259">
    <property type="term" value="P:methylation"/>
    <property type="evidence" value="ECO:0007669"/>
    <property type="project" value="UniProtKB-KW"/>
</dbReference>
<keyword evidence="3" id="KW-0808">Transferase</keyword>
<gene>
    <name evidence="4" type="ORF">S06H3_49382</name>
</gene>
<dbReference type="GO" id="GO:0015948">
    <property type="term" value="P:methanogenesis"/>
    <property type="evidence" value="ECO:0007669"/>
    <property type="project" value="InterPro"/>
</dbReference>
<dbReference type="Gene3D" id="3.20.20.480">
    <property type="entry name" value="Trimethylamine methyltransferase-like"/>
    <property type="match status" value="1"/>
</dbReference>
<comment type="caution">
    <text evidence="4">The sequence shown here is derived from an EMBL/GenBank/DDBJ whole genome shotgun (WGS) entry which is preliminary data.</text>
</comment>
<feature type="non-terminal residue" evidence="4">
    <location>
        <position position="150"/>
    </location>
</feature>
<dbReference type="EMBL" id="BARV01031180">
    <property type="protein sequence ID" value="GAI34789.1"/>
    <property type="molecule type" value="Genomic_DNA"/>
</dbReference>
<name>X1PV78_9ZZZZ</name>
<reference evidence="4" key="1">
    <citation type="journal article" date="2014" name="Front. Microbiol.">
        <title>High frequency of phylogenetically diverse reductive dehalogenase-homologous genes in deep subseafloor sedimentary metagenomes.</title>
        <authorList>
            <person name="Kawai M."/>
            <person name="Futagami T."/>
            <person name="Toyoda A."/>
            <person name="Takaki Y."/>
            <person name="Nishi S."/>
            <person name="Hori S."/>
            <person name="Arai W."/>
            <person name="Tsubouchi T."/>
            <person name="Morono Y."/>
            <person name="Uchiyama I."/>
            <person name="Ito T."/>
            <person name="Fujiyama A."/>
            <person name="Inagaki F."/>
            <person name="Takami H."/>
        </authorList>
    </citation>
    <scope>NUCLEOTIDE SEQUENCE</scope>
    <source>
        <strain evidence="4">Expedition CK06-06</strain>
    </source>
</reference>
<organism evidence="4">
    <name type="scientific">marine sediment metagenome</name>
    <dbReference type="NCBI Taxonomy" id="412755"/>
    <lineage>
        <taxon>unclassified sequences</taxon>
        <taxon>metagenomes</taxon>
        <taxon>ecological metagenomes</taxon>
    </lineage>
</organism>